<dbReference type="InParanoid" id="H2XMG8"/>
<feature type="compositionally biased region" description="Polar residues" evidence="1">
    <location>
        <begin position="8"/>
        <end position="21"/>
    </location>
</feature>
<dbReference type="HOGENOM" id="CLU_364819_0_0_1"/>
<sequence>MVGYHTPLQHQHSNNRSSNFPFDQDMMYDNEFTRSNPLRGKLSNPPSFMPPMSAANINAENSNEMKVSEMFDEQEMSAPPSYHSSQPISGQNNDDTDVFTFDDNKPPSKISMPDQQQRNKQEIQQRMATSTPALPSQQSHDITTKPVITTTSNIPAMHKPLVRQNAMFKGSSQAAKPTTVGQTKLSDGKERKKKGSTKDDGKAAPRRRGRPPSIDKKEHSVKRKKVETFVASSEDNEVRPKIVLNVQLNNKGVPISSITKTKPVPPETPPQPEKVAPVPEATTSSSKAVQDLQGFPADFQRYLNNQAEMHRKKKEKKLVTGSLSPITTQSSKNNGKAASGQSNTAGNAPSGSRNQFTPIKSASVSAGSKSNVSRPVPSGPPSPQPKQSSTGFQTKGGVAGVRHRKSSIIEVVDMLHAGQAPGAHAKATTPTATTAQRTTGSVLKSYDRQQSSSETNSALKLKPTPLTQGKTSTQSTTAVKLGGKSPAGGSSGKSSVAIKQVLSKSPSFAAKHGTIVNRANTVRKESKQKSIVVPVSKSPPKNTALDPKMKLTLSKIQEFASAQTFKPMNVETKQTRPAILRPSSGGKSPGRTPTPPQNRAIHRSETLQALLKGRKSPSHAAVPSMSPTENLSSRPSSSLSVISDEDDKMSSKTAVAGISPFMRKQLAQQEGTGNPNRIEPVATGPIDNPGTPENKLVIDDAPGDKFVAVQQDVPSTKHVLPPTNTAPASTPVLEAVAPSADFTMSPSISDNQCLPDDDLMNAAVS</sequence>
<dbReference type="AlphaFoldDB" id="H2XMG8"/>
<reference evidence="3" key="1">
    <citation type="journal article" date="2002" name="Science">
        <title>The draft genome of Ciona intestinalis: insights into chordate and vertebrate origins.</title>
        <authorList>
            <person name="Dehal P."/>
            <person name="Satou Y."/>
            <person name="Campbell R.K."/>
            <person name="Chapman J."/>
            <person name="Degnan B."/>
            <person name="De Tomaso A."/>
            <person name="Davidson B."/>
            <person name="Di Gregorio A."/>
            <person name="Gelpke M."/>
            <person name="Goodstein D.M."/>
            <person name="Harafuji N."/>
            <person name="Hastings K.E."/>
            <person name="Ho I."/>
            <person name="Hotta K."/>
            <person name="Huang W."/>
            <person name="Kawashima T."/>
            <person name="Lemaire P."/>
            <person name="Martinez D."/>
            <person name="Meinertzhagen I.A."/>
            <person name="Necula S."/>
            <person name="Nonaka M."/>
            <person name="Putnam N."/>
            <person name="Rash S."/>
            <person name="Saiga H."/>
            <person name="Satake M."/>
            <person name="Terry A."/>
            <person name="Yamada L."/>
            <person name="Wang H.G."/>
            <person name="Awazu S."/>
            <person name="Azumi K."/>
            <person name="Boore J."/>
            <person name="Branno M."/>
            <person name="Chin-Bow S."/>
            <person name="DeSantis R."/>
            <person name="Doyle S."/>
            <person name="Francino P."/>
            <person name="Keys D.N."/>
            <person name="Haga S."/>
            <person name="Hayashi H."/>
            <person name="Hino K."/>
            <person name="Imai K.S."/>
            <person name="Inaba K."/>
            <person name="Kano S."/>
            <person name="Kobayashi K."/>
            <person name="Kobayashi M."/>
            <person name="Lee B.I."/>
            <person name="Makabe K.W."/>
            <person name="Manohar C."/>
            <person name="Matassi G."/>
            <person name="Medina M."/>
            <person name="Mochizuki Y."/>
            <person name="Mount S."/>
            <person name="Morishita T."/>
            <person name="Miura S."/>
            <person name="Nakayama A."/>
            <person name="Nishizaka S."/>
            <person name="Nomoto H."/>
            <person name="Ohta F."/>
            <person name="Oishi K."/>
            <person name="Rigoutsos I."/>
            <person name="Sano M."/>
            <person name="Sasaki A."/>
            <person name="Sasakura Y."/>
            <person name="Shoguchi E."/>
            <person name="Shin-i T."/>
            <person name="Spagnuolo A."/>
            <person name="Stainier D."/>
            <person name="Suzuki M.M."/>
            <person name="Tassy O."/>
            <person name="Takatori N."/>
            <person name="Tokuoka M."/>
            <person name="Yagi K."/>
            <person name="Yoshizaki F."/>
            <person name="Wada S."/>
            <person name="Zhang C."/>
            <person name="Hyatt P.D."/>
            <person name="Larimer F."/>
            <person name="Detter C."/>
            <person name="Doggett N."/>
            <person name="Glavina T."/>
            <person name="Hawkins T."/>
            <person name="Richardson P."/>
            <person name="Lucas S."/>
            <person name="Kohara Y."/>
            <person name="Levine M."/>
            <person name="Satoh N."/>
            <person name="Rokhsar D.S."/>
        </authorList>
    </citation>
    <scope>NUCLEOTIDE SEQUENCE [LARGE SCALE GENOMIC DNA]</scope>
</reference>
<dbReference type="GeneTree" id="ENSGT00660000097181"/>
<dbReference type="Proteomes" id="UP000008144">
    <property type="component" value="Chromosome 11"/>
</dbReference>
<feature type="region of interest" description="Disordered" evidence="1">
    <location>
        <begin position="255"/>
        <end position="404"/>
    </location>
</feature>
<accession>H2XMG8</accession>
<reference evidence="2" key="3">
    <citation type="submission" date="2025-08" db="UniProtKB">
        <authorList>
            <consortium name="Ensembl"/>
        </authorList>
    </citation>
    <scope>IDENTIFICATION</scope>
</reference>
<feature type="compositionally biased region" description="Polar residues" evidence="1">
    <location>
        <begin position="82"/>
        <end position="91"/>
    </location>
</feature>
<dbReference type="EMBL" id="EAAA01000797">
    <property type="status" value="NOT_ANNOTATED_CDS"/>
    <property type="molecule type" value="Genomic_DNA"/>
</dbReference>
<feature type="region of interest" description="Disordered" evidence="1">
    <location>
        <begin position="420"/>
        <end position="493"/>
    </location>
</feature>
<feature type="region of interest" description="Disordered" evidence="1">
    <location>
        <begin position="565"/>
        <end position="693"/>
    </location>
</feature>
<feature type="region of interest" description="Disordered" evidence="1">
    <location>
        <begin position="169"/>
        <end position="236"/>
    </location>
</feature>
<feature type="compositionally biased region" description="Low complexity" evidence="1">
    <location>
        <begin position="420"/>
        <end position="439"/>
    </location>
</feature>
<feature type="compositionally biased region" description="Polar residues" evidence="1">
    <location>
        <begin position="448"/>
        <end position="458"/>
    </location>
</feature>
<dbReference type="Ensembl" id="ENSCINT00000035817.1">
    <property type="protein sequence ID" value="ENSCINP00000030851.1"/>
    <property type="gene ID" value="ENSCING00000017947.1"/>
</dbReference>
<reference evidence="2" key="2">
    <citation type="journal article" date="2008" name="Genome Biol.">
        <title>Improved genome assembly and evidence-based global gene model set for the chordate Ciona intestinalis: new insight into intron and operon populations.</title>
        <authorList>
            <person name="Satou Y."/>
            <person name="Mineta K."/>
            <person name="Ogasawara M."/>
            <person name="Sasakura Y."/>
            <person name="Shoguchi E."/>
            <person name="Ueno K."/>
            <person name="Yamada L."/>
            <person name="Matsumoto J."/>
            <person name="Wasserscheid J."/>
            <person name="Dewar K."/>
            <person name="Wiley G.B."/>
            <person name="Macmil S.L."/>
            <person name="Roe B.A."/>
            <person name="Zeller R.W."/>
            <person name="Hastings K.E."/>
            <person name="Lemaire P."/>
            <person name="Lindquist E."/>
            <person name="Endo T."/>
            <person name="Hotta K."/>
            <person name="Inaba K."/>
        </authorList>
    </citation>
    <scope>NUCLEOTIDE SEQUENCE [LARGE SCALE GENOMIC DNA]</scope>
    <source>
        <strain evidence="2">wild type</strain>
    </source>
</reference>
<evidence type="ECO:0000313" key="2">
    <source>
        <dbReference type="Ensembl" id="ENSCINP00000030851.1"/>
    </source>
</evidence>
<feature type="compositionally biased region" description="Polar residues" evidence="1">
    <location>
        <begin position="666"/>
        <end position="675"/>
    </location>
</feature>
<feature type="compositionally biased region" description="Polar residues" evidence="1">
    <location>
        <begin position="126"/>
        <end position="144"/>
    </location>
</feature>
<feature type="region of interest" description="Disordered" evidence="1">
    <location>
        <begin position="72"/>
        <end position="144"/>
    </location>
</feature>
<keyword evidence="3" id="KW-1185">Reference proteome</keyword>
<feature type="compositionally biased region" description="Polar residues" evidence="1">
    <location>
        <begin position="321"/>
        <end position="369"/>
    </location>
</feature>
<proteinExistence type="predicted"/>
<evidence type="ECO:0000313" key="3">
    <source>
        <dbReference type="Proteomes" id="UP000008144"/>
    </source>
</evidence>
<feature type="region of interest" description="Disordered" evidence="1">
    <location>
        <begin position="1"/>
        <end position="22"/>
    </location>
</feature>
<name>H2XMG8_CIOIN</name>
<feature type="compositionally biased region" description="Polar residues" evidence="1">
    <location>
        <begin position="465"/>
        <end position="478"/>
    </location>
</feature>
<feature type="compositionally biased region" description="Polar residues" evidence="1">
    <location>
        <begin position="170"/>
        <end position="185"/>
    </location>
</feature>
<feature type="compositionally biased region" description="Basic and acidic residues" evidence="1">
    <location>
        <begin position="186"/>
        <end position="203"/>
    </location>
</feature>
<feature type="compositionally biased region" description="Low complexity" evidence="1">
    <location>
        <begin position="632"/>
        <end position="642"/>
    </location>
</feature>
<evidence type="ECO:0000256" key="1">
    <source>
        <dbReference type="SAM" id="MobiDB-lite"/>
    </source>
</evidence>
<feature type="region of interest" description="Disordered" evidence="1">
    <location>
        <begin position="521"/>
        <end position="548"/>
    </location>
</feature>
<reference evidence="2" key="4">
    <citation type="submission" date="2025-09" db="UniProtKB">
        <authorList>
            <consortium name="Ensembl"/>
        </authorList>
    </citation>
    <scope>IDENTIFICATION</scope>
</reference>
<organism evidence="2 3">
    <name type="scientific">Ciona intestinalis</name>
    <name type="common">Transparent sea squirt</name>
    <name type="synonym">Ascidia intestinalis</name>
    <dbReference type="NCBI Taxonomy" id="7719"/>
    <lineage>
        <taxon>Eukaryota</taxon>
        <taxon>Metazoa</taxon>
        <taxon>Chordata</taxon>
        <taxon>Tunicata</taxon>
        <taxon>Ascidiacea</taxon>
        <taxon>Phlebobranchia</taxon>
        <taxon>Cionidae</taxon>
        <taxon>Ciona</taxon>
    </lineage>
</organism>
<protein>
    <submittedName>
        <fullName evidence="2">Uncharacterized protein</fullName>
    </submittedName>
</protein>
<feature type="compositionally biased region" description="Pro residues" evidence="1">
    <location>
        <begin position="263"/>
        <end position="272"/>
    </location>
</feature>